<accession>M1TV07</accession>
<evidence type="ECO:0000256" key="3">
    <source>
        <dbReference type="ARBA" id="ARBA00023125"/>
    </source>
</evidence>
<name>M1TV07_9CORY</name>
<dbReference type="SMART" id="SM00422">
    <property type="entry name" value="HTH_MERR"/>
    <property type="match status" value="1"/>
</dbReference>
<keyword evidence="6" id="KW-0614">Plasmid</keyword>
<evidence type="ECO:0000313" key="6">
    <source>
        <dbReference type="EMBL" id="AGG68031.1"/>
    </source>
</evidence>
<keyword evidence="1" id="KW-0678">Repressor</keyword>
<evidence type="ECO:0000256" key="4">
    <source>
        <dbReference type="ARBA" id="ARBA00023163"/>
    </source>
</evidence>
<dbReference type="PROSITE" id="PS50937">
    <property type="entry name" value="HTH_MERR_2"/>
    <property type="match status" value="1"/>
</dbReference>
<protein>
    <submittedName>
        <fullName evidence="6">Transcriptional regulator</fullName>
    </submittedName>
</protein>
<dbReference type="Pfam" id="PF13411">
    <property type="entry name" value="MerR_1"/>
    <property type="match status" value="1"/>
</dbReference>
<dbReference type="PANTHER" id="PTHR30204">
    <property type="entry name" value="REDOX-CYCLING DRUG-SENSING TRANSCRIPTIONAL ACTIVATOR SOXR"/>
    <property type="match status" value="1"/>
</dbReference>
<proteinExistence type="predicted"/>
<dbReference type="Proteomes" id="UP000011760">
    <property type="component" value="Plasmid pCC2"/>
</dbReference>
<dbReference type="HOGENOM" id="CLU_060077_2_3_11"/>
<dbReference type="eggNOG" id="COG0789">
    <property type="taxonomic scope" value="Bacteria"/>
</dbReference>
<evidence type="ECO:0000256" key="1">
    <source>
        <dbReference type="ARBA" id="ARBA00022491"/>
    </source>
</evidence>
<geneLocation type="plasmid" evidence="6 7">
    <name>pCC2</name>
</geneLocation>
<sequence>MVKRRRGQARTPWFLDPFSAMALYIEVYTFRAVGLDLRVHSKVYSVAVRISDVAARSGLPATTLRYYESVGLIDAPRGLNGYRDFDESVLERLAFIAVAKQLGMSLPEIADLLAVVNRDSCTRVRDVLHPQLVHRLREVDHHLANLQVLRDRLDQATARLGACPDSDAPCRSECALLDHQQPVCTDHHDITEGSP</sequence>
<dbReference type="KEGG" id="ccn:H924_13210"/>
<dbReference type="GO" id="GO:0003700">
    <property type="term" value="F:DNA-binding transcription factor activity"/>
    <property type="evidence" value="ECO:0007669"/>
    <property type="project" value="InterPro"/>
</dbReference>
<feature type="domain" description="HTH merR-type" evidence="5">
    <location>
        <begin position="47"/>
        <end position="115"/>
    </location>
</feature>
<dbReference type="PANTHER" id="PTHR30204:SF69">
    <property type="entry name" value="MERR-FAMILY TRANSCRIPTIONAL REGULATOR"/>
    <property type="match status" value="1"/>
</dbReference>
<organism evidence="6 7">
    <name type="scientific">Corynebacterium callunae DSM 20147</name>
    <dbReference type="NCBI Taxonomy" id="1121353"/>
    <lineage>
        <taxon>Bacteria</taxon>
        <taxon>Bacillati</taxon>
        <taxon>Actinomycetota</taxon>
        <taxon>Actinomycetes</taxon>
        <taxon>Mycobacteriales</taxon>
        <taxon>Corynebacteriaceae</taxon>
        <taxon>Corynebacterium</taxon>
    </lineage>
</organism>
<gene>
    <name evidence="6" type="ORF">H924_13210</name>
</gene>
<dbReference type="PRINTS" id="PR00040">
    <property type="entry name" value="HTHMERR"/>
</dbReference>
<evidence type="ECO:0000259" key="5">
    <source>
        <dbReference type="PROSITE" id="PS50937"/>
    </source>
</evidence>
<dbReference type="EMBL" id="CP004356">
    <property type="protein sequence ID" value="AGG68031.1"/>
    <property type="molecule type" value="Genomic_DNA"/>
</dbReference>
<dbReference type="GO" id="GO:0003677">
    <property type="term" value="F:DNA binding"/>
    <property type="evidence" value="ECO:0007669"/>
    <property type="project" value="UniProtKB-KW"/>
</dbReference>
<evidence type="ECO:0000313" key="7">
    <source>
        <dbReference type="Proteomes" id="UP000011760"/>
    </source>
</evidence>
<keyword evidence="4" id="KW-0804">Transcription</keyword>
<dbReference type="AlphaFoldDB" id="M1TV07"/>
<dbReference type="InterPro" id="IPR047057">
    <property type="entry name" value="MerR_fam"/>
</dbReference>
<keyword evidence="7" id="KW-1185">Reference proteome</keyword>
<evidence type="ECO:0000256" key="2">
    <source>
        <dbReference type="ARBA" id="ARBA00023015"/>
    </source>
</evidence>
<keyword evidence="3" id="KW-0238">DNA-binding</keyword>
<dbReference type="InterPro" id="IPR000551">
    <property type="entry name" value="MerR-type_HTH_dom"/>
</dbReference>
<reference evidence="6 7" key="1">
    <citation type="submission" date="2013-02" db="EMBL/GenBank/DDBJ databases">
        <title>The complete genome sequence of Corynebacterium callunae DSM 20147.</title>
        <authorList>
            <person name="Ruckert C."/>
            <person name="Albersmeier A."/>
            <person name="Kalinowski J."/>
        </authorList>
    </citation>
    <scope>NUCLEOTIDE SEQUENCE [LARGE SCALE GENOMIC DNA]</scope>
    <source>
        <strain evidence="6 7">DSM 20147</strain>
        <plasmid evidence="6 7">pCC2</plasmid>
    </source>
</reference>
<keyword evidence="2" id="KW-0805">Transcription regulation</keyword>
<dbReference type="InterPro" id="IPR009061">
    <property type="entry name" value="DNA-bd_dom_put_sf"/>
</dbReference>
<dbReference type="SUPFAM" id="SSF46955">
    <property type="entry name" value="Putative DNA-binding domain"/>
    <property type="match status" value="1"/>
</dbReference>
<dbReference type="Gene3D" id="1.10.1660.10">
    <property type="match status" value="1"/>
</dbReference>